<dbReference type="EMBL" id="SZYD01000015">
    <property type="protein sequence ID" value="KAD3642040.1"/>
    <property type="molecule type" value="Genomic_DNA"/>
</dbReference>
<reference evidence="1 2" key="1">
    <citation type="submission" date="2019-05" db="EMBL/GenBank/DDBJ databases">
        <title>Mikania micrantha, genome provides insights into the molecular mechanism of rapid growth.</title>
        <authorList>
            <person name="Liu B."/>
        </authorList>
    </citation>
    <scope>NUCLEOTIDE SEQUENCE [LARGE SCALE GENOMIC DNA]</scope>
    <source>
        <strain evidence="1">NLD-2019</strain>
        <tissue evidence="1">Leaf</tissue>
    </source>
</reference>
<keyword evidence="2" id="KW-1185">Reference proteome</keyword>
<accession>A0A5N6MP51</accession>
<dbReference type="AlphaFoldDB" id="A0A5N6MP51"/>
<protein>
    <submittedName>
        <fullName evidence="1">Uncharacterized protein</fullName>
    </submittedName>
</protein>
<dbReference type="Proteomes" id="UP000326396">
    <property type="component" value="Linkage Group LG5"/>
</dbReference>
<sequence length="91" mass="10100">MGVEENGSGDLGLSIGSKNKYRRMDSEMTDEDLEVVQYKQTQQDRSSSTSKYVFACVVFASLNNVLLGYDEPPTTSCEHGIQKNPCMVRNA</sequence>
<organism evidence="1 2">
    <name type="scientific">Mikania micrantha</name>
    <name type="common">bitter vine</name>
    <dbReference type="NCBI Taxonomy" id="192012"/>
    <lineage>
        <taxon>Eukaryota</taxon>
        <taxon>Viridiplantae</taxon>
        <taxon>Streptophyta</taxon>
        <taxon>Embryophyta</taxon>
        <taxon>Tracheophyta</taxon>
        <taxon>Spermatophyta</taxon>
        <taxon>Magnoliopsida</taxon>
        <taxon>eudicotyledons</taxon>
        <taxon>Gunneridae</taxon>
        <taxon>Pentapetalae</taxon>
        <taxon>asterids</taxon>
        <taxon>campanulids</taxon>
        <taxon>Asterales</taxon>
        <taxon>Asteraceae</taxon>
        <taxon>Asteroideae</taxon>
        <taxon>Heliantheae alliance</taxon>
        <taxon>Eupatorieae</taxon>
        <taxon>Mikania</taxon>
    </lineage>
</organism>
<proteinExistence type="predicted"/>
<name>A0A5N6MP51_9ASTR</name>
<comment type="caution">
    <text evidence="1">The sequence shown here is derived from an EMBL/GenBank/DDBJ whole genome shotgun (WGS) entry which is preliminary data.</text>
</comment>
<evidence type="ECO:0000313" key="2">
    <source>
        <dbReference type="Proteomes" id="UP000326396"/>
    </source>
</evidence>
<gene>
    <name evidence="1" type="ORF">E3N88_31264</name>
</gene>
<evidence type="ECO:0000313" key="1">
    <source>
        <dbReference type="EMBL" id="KAD3642040.1"/>
    </source>
</evidence>
<dbReference type="OrthoDB" id="1730813at2759"/>